<reference evidence="3" key="1">
    <citation type="submission" date="2024-10" db="EMBL/GenBank/DDBJ databases">
        <authorList>
            <person name="Ryan C."/>
        </authorList>
    </citation>
    <scope>NUCLEOTIDE SEQUENCE [LARGE SCALE GENOMIC DNA]</scope>
</reference>
<feature type="region of interest" description="Disordered" evidence="2">
    <location>
        <begin position="370"/>
        <end position="483"/>
    </location>
</feature>
<feature type="region of interest" description="Disordered" evidence="2">
    <location>
        <begin position="1"/>
        <end position="55"/>
    </location>
</feature>
<evidence type="ECO:0000256" key="1">
    <source>
        <dbReference type="SAM" id="Coils"/>
    </source>
</evidence>
<proteinExistence type="predicted"/>
<feature type="compositionally biased region" description="Polar residues" evidence="2">
    <location>
        <begin position="96"/>
        <end position="105"/>
    </location>
</feature>
<organism evidence="3 4">
    <name type="scientific">Urochloa decumbens</name>
    <dbReference type="NCBI Taxonomy" id="240449"/>
    <lineage>
        <taxon>Eukaryota</taxon>
        <taxon>Viridiplantae</taxon>
        <taxon>Streptophyta</taxon>
        <taxon>Embryophyta</taxon>
        <taxon>Tracheophyta</taxon>
        <taxon>Spermatophyta</taxon>
        <taxon>Magnoliopsida</taxon>
        <taxon>Liliopsida</taxon>
        <taxon>Poales</taxon>
        <taxon>Poaceae</taxon>
        <taxon>PACMAD clade</taxon>
        <taxon>Panicoideae</taxon>
        <taxon>Panicodae</taxon>
        <taxon>Paniceae</taxon>
        <taxon>Melinidinae</taxon>
        <taxon>Urochloa</taxon>
    </lineage>
</organism>
<feature type="compositionally biased region" description="Polar residues" evidence="2">
    <location>
        <begin position="421"/>
        <end position="430"/>
    </location>
</feature>
<accession>A0ABC9GJU8</accession>
<feature type="compositionally biased region" description="Basic and acidic residues" evidence="2">
    <location>
        <begin position="39"/>
        <end position="51"/>
    </location>
</feature>
<dbReference type="PANTHER" id="PTHR31016:SF15">
    <property type="entry name" value="KINESIN-LIKE PROTEIN"/>
    <property type="match status" value="1"/>
</dbReference>
<feature type="compositionally biased region" description="Polar residues" evidence="2">
    <location>
        <begin position="167"/>
        <end position="177"/>
    </location>
</feature>
<keyword evidence="4" id="KW-1185">Reference proteome</keyword>
<feature type="coiled-coil region" evidence="1">
    <location>
        <begin position="262"/>
        <end position="310"/>
    </location>
</feature>
<dbReference type="PANTHER" id="PTHR31016">
    <property type="entry name" value="OS04G0228100 PROTEIN"/>
    <property type="match status" value="1"/>
</dbReference>
<gene>
    <name evidence="3" type="ORF">URODEC1_LOCUS116454</name>
</gene>
<evidence type="ECO:0000256" key="2">
    <source>
        <dbReference type="SAM" id="MobiDB-lite"/>
    </source>
</evidence>
<evidence type="ECO:0000313" key="3">
    <source>
        <dbReference type="EMBL" id="CAL5095485.1"/>
    </source>
</evidence>
<protein>
    <submittedName>
        <fullName evidence="3">Uncharacterized protein</fullName>
    </submittedName>
</protein>
<dbReference type="AlphaFoldDB" id="A0ABC9GJU8"/>
<feature type="region of interest" description="Disordered" evidence="2">
    <location>
        <begin position="148"/>
        <end position="188"/>
    </location>
</feature>
<dbReference type="EMBL" id="OZ075119">
    <property type="protein sequence ID" value="CAL5095485.1"/>
    <property type="molecule type" value="Genomic_DNA"/>
</dbReference>
<feature type="region of interest" description="Disordered" evidence="2">
    <location>
        <begin position="84"/>
        <end position="105"/>
    </location>
</feature>
<evidence type="ECO:0000313" key="4">
    <source>
        <dbReference type="Proteomes" id="UP001497457"/>
    </source>
</evidence>
<keyword evidence="1" id="KW-0175">Coiled coil</keyword>
<feature type="compositionally biased region" description="Low complexity" evidence="2">
    <location>
        <begin position="22"/>
        <end position="35"/>
    </location>
</feature>
<feature type="compositionally biased region" description="Acidic residues" evidence="2">
    <location>
        <begin position="370"/>
        <end position="386"/>
    </location>
</feature>
<dbReference type="Proteomes" id="UP001497457">
    <property type="component" value="Chromosome 9rd"/>
</dbReference>
<feature type="compositionally biased region" description="Low complexity" evidence="2">
    <location>
        <begin position="84"/>
        <end position="95"/>
    </location>
</feature>
<name>A0ABC9GJU8_9POAL</name>
<sequence>MAYRRKQGIQRSATFVEDHRQASSGGPASPAIASPRATRFADDSRRPDRSFSRLAAHATASSSSAAALGDLTLPAFGDRFAASASAVAAASHADSQPSSPMQDPVTQLYTSTTKLNDDGPKYDLELSKKEDARHGFWSLVAQKAKVMLDENGTPRTHPSESRWSYDRVQSSEGSPTSRKGPPSEGRIDIGGKIKNVLEQEGLAVADVNAAPAPAGGVAAVKKLHIRRKACSMDFRSANLVSPESPLQSDVESPQIKASRDVANAMSAKVKLLQRELKTLKADLAFSKERCAQLEEENRQLRDGNHDADEDMIRQQLETLLAEKARVAHENTMYARENRFLREIVEYHQLNMQDVVNLDDDDDEDDVYGIEEEDEDDLAADDDAEQEYQDRGRDTSSPPHHVQEEEEEQHQAAGPDTGCPHSPSSRQTESQLPPRVPSTDNGSGGGGGAAECEQPRLLSTNSGVIAHDESPGDDGSSPETTRDG</sequence>